<reference evidence="1" key="1">
    <citation type="submission" date="2020-05" db="UniProtKB">
        <authorList>
            <consortium name="EnsemblMetazoa"/>
        </authorList>
    </citation>
    <scope>IDENTIFICATION</scope>
    <source>
        <strain evidence="1">TTRI</strain>
    </source>
</reference>
<name>A0A1A9V043_GLOAU</name>
<dbReference type="Proteomes" id="UP000078200">
    <property type="component" value="Unassembled WGS sequence"/>
</dbReference>
<evidence type="ECO:0000313" key="1">
    <source>
        <dbReference type="EnsemblMetazoa" id="GAUT021421-PA"/>
    </source>
</evidence>
<protein>
    <submittedName>
        <fullName evidence="1">Uncharacterized protein</fullName>
    </submittedName>
</protein>
<organism evidence="1 2">
    <name type="scientific">Glossina austeni</name>
    <name type="common">Savannah tsetse fly</name>
    <dbReference type="NCBI Taxonomy" id="7395"/>
    <lineage>
        <taxon>Eukaryota</taxon>
        <taxon>Metazoa</taxon>
        <taxon>Ecdysozoa</taxon>
        <taxon>Arthropoda</taxon>
        <taxon>Hexapoda</taxon>
        <taxon>Insecta</taxon>
        <taxon>Pterygota</taxon>
        <taxon>Neoptera</taxon>
        <taxon>Endopterygota</taxon>
        <taxon>Diptera</taxon>
        <taxon>Brachycera</taxon>
        <taxon>Muscomorpha</taxon>
        <taxon>Hippoboscoidea</taxon>
        <taxon>Glossinidae</taxon>
        <taxon>Glossina</taxon>
    </lineage>
</organism>
<proteinExistence type="predicted"/>
<keyword evidence="2" id="KW-1185">Reference proteome</keyword>
<dbReference type="VEuPathDB" id="VectorBase:GAUT021421"/>
<evidence type="ECO:0000313" key="2">
    <source>
        <dbReference type="Proteomes" id="UP000078200"/>
    </source>
</evidence>
<sequence length="134" mass="15350">MHPSSSVRIKAGEKLRYKKIEVIPQPRYGELNPLHEAIDLYVANTIALEMRIASLISLDDIKSKQISISIKFLVFSVSGITPRQTFARDMRDKFEESFRPRHTRIVKLLQLRVTTTITQFKHSFSSCSSSLAKN</sequence>
<dbReference type="AlphaFoldDB" id="A0A1A9V043"/>
<dbReference type="EnsemblMetazoa" id="GAUT021421-RA">
    <property type="protein sequence ID" value="GAUT021421-PA"/>
    <property type="gene ID" value="GAUT021421"/>
</dbReference>
<accession>A0A1A9V043</accession>